<reference evidence="4 5" key="1">
    <citation type="submission" date="2019-06" db="EMBL/GenBank/DDBJ databases">
        <title>Sequencing the genomes of 1000 actinobacteria strains.</title>
        <authorList>
            <person name="Klenk H.-P."/>
        </authorList>
    </citation>
    <scope>NUCLEOTIDE SEQUENCE [LARGE SCALE GENOMIC DNA]</scope>
    <source>
        <strain evidence="4 5">DSM 8803</strain>
    </source>
</reference>
<dbReference type="EMBL" id="VFON01000001">
    <property type="protein sequence ID" value="TQL44069.1"/>
    <property type="molecule type" value="Genomic_DNA"/>
</dbReference>
<dbReference type="InterPro" id="IPR036365">
    <property type="entry name" value="PGBD-like_sf"/>
</dbReference>
<dbReference type="InterPro" id="IPR051909">
    <property type="entry name" value="MFP_Cation_Efflux"/>
</dbReference>
<dbReference type="PANTHER" id="PTHR30097:SF4">
    <property type="entry name" value="SLR6042 PROTEIN"/>
    <property type="match status" value="1"/>
</dbReference>
<accession>A0A542Y7K2</accession>
<dbReference type="InterPro" id="IPR036366">
    <property type="entry name" value="PGBDSf"/>
</dbReference>
<keyword evidence="5" id="KW-1185">Reference proteome</keyword>
<evidence type="ECO:0000313" key="4">
    <source>
        <dbReference type="EMBL" id="TQL44069.1"/>
    </source>
</evidence>
<dbReference type="RefSeq" id="WP_141887292.1">
    <property type="nucleotide sequence ID" value="NZ_BAAAUY010000019.1"/>
</dbReference>
<feature type="region of interest" description="Disordered" evidence="2">
    <location>
        <begin position="235"/>
        <end position="257"/>
    </location>
</feature>
<gene>
    <name evidence="4" type="ORF">FB468_2108</name>
</gene>
<name>A0A542Y7K2_9MICO</name>
<proteinExistence type="predicted"/>
<keyword evidence="1" id="KW-0813">Transport</keyword>
<organism evidence="4 5">
    <name type="scientific">Leucobacter komagatae</name>
    <dbReference type="NCBI Taxonomy" id="55969"/>
    <lineage>
        <taxon>Bacteria</taxon>
        <taxon>Bacillati</taxon>
        <taxon>Actinomycetota</taxon>
        <taxon>Actinomycetes</taxon>
        <taxon>Micrococcales</taxon>
        <taxon>Microbacteriaceae</taxon>
        <taxon>Leucobacter</taxon>
    </lineage>
</organism>
<dbReference type="GO" id="GO:0015679">
    <property type="term" value="P:plasma membrane copper ion transport"/>
    <property type="evidence" value="ECO:0007669"/>
    <property type="project" value="TreeGrafter"/>
</dbReference>
<evidence type="ECO:0000259" key="3">
    <source>
        <dbReference type="Pfam" id="PF01471"/>
    </source>
</evidence>
<comment type="caution">
    <text evidence="4">The sequence shown here is derived from an EMBL/GenBank/DDBJ whole genome shotgun (WGS) entry which is preliminary data.</text>
</comment>
<evidence type="ECO:0000313" key="5">
    <source>
        <dbReference type="Proteomes" id="UP000319094"/>
    </source>
</evidence>
<dbReference type="OrthoDB" id="3268648at2"/>
<dbReference type="Pfam" id="PF01471">
    <property type="entry name" value="PG_binding_1"/>
    <property type="match status" value="1"/>
</dbReference>
<dbReference type="Gene3D" id="2.40.420.20">
    <property type="match status" value="1"/>
</dbReference>
<dbReference type="Proteomes" id="UP000319094">
    <property type="component" value="Unassembled WGS sequence"/>
</dbReference>
<evidence type="ECO:0000256" key="2">
    <source>
        <dbReference type="SAM" id="MobiDB-lite"/>
    </source>
</evidence>
<dbReference type="GO" id="GO:0030313">
    <property type="term" value="C:cell envelope"/>
    <property type="evidence" value="ECO:0007669"/>
    <property type="project" value="TreeGrafter"/>
</dbReference>
<dbReference type="InterPro" id="IPR002477">
    <property type="entry name" value="Peptidoglycan-bd-like"/>
</dbReference>
<dbReference type="GO" id="GO:0060003">
    <property type="term" value="P:copper ion export"/>
    <property type="evidence" value="ECO:0007669"/>
    <property type="project" value="TreeGrafter"/>
</dbReference>
<dbReference type="PANTHER" id="PTHR30097">
    <property type="entry name" value="CATION EFFLUX SYSTEM PROTEIN CUSB"/>
    <property type="match status" value="1"/>
</dbReference>
<dbReference type="AlphaFoldDB" id="A0A542Y7K2"/>
<evidence type="ECO:0000256" key="1">
    <source>
        <dbReference type="ARBA" id="ARBA00022448"/>
    </source>
</evidence>
<dbReference type="Gene3D" id="1.10.101.10">
    <property type="entry name" value="PGBD-like superfamily/PGBD"/>
    <property type="match status" value="1"/>
</dbReference>
<sequence length="354" mass="36079">MRKLWVAVAATVAVAGLAATGLVLLRPPAAPPVEEQAPGATAKVAQGDLTERTLVQGTLGYAGERAVSGGAGTLTSRAKPGSTVDLGGELFAIDNSPVALFRGPLPQWRSFELGMTNGPDVQQLEASLGELGYFWGGADEIFDDNTRIGIRLWQEATGRPVTGEIGLGEIFFAPGPLRVASAELEPGAATAPGTPILRVSELGKSVSVELKLAQQRLAVVGAKVEVELPGGVKTPGTVTAVEPPRTPDKQGEGAPESPAIVPVTVTLDSPEDAADIDRASVRIAFTSETRENVLSVPVGALLALPGGGYGLEVVGRDGAKPKQVPVETGMFAGGMVEVSGAGIKAGTEVVTAAS</sequence>
<protein>
    <submittedName>
        <fullName evidence="4">Multidrug efflux pump subunit AcrA (Membrane-fusion protein)</fullName>
    </submittedName>
</protein>
<feature type="domain" description="Peptidoglycan binding-like" evidence="3">
    <location>
        <begin position="117"/>
        <end position="166"/>
    </location>
</feature>
<dbReference type="SUPFAM" id="SSF47090">
    <property type="entry name" value="PGBD-like"/>
    <property type="match status" value="1"/>
</dbReference>